<dbReference type="Proteomes" id="UP000007494">
    <property type="component" value="Chromosome Ia"/>
</dbReference>
<dbReference type="InterPro" id="IPR021149">
    <property type="entry name" value="OligosaccharylTrfase_OST3/OST6"/>
</dbReference>
<dbReference type="PROSITE" id="PS50922">
    <property type="entry name" value="TLC"/>
    <property type="match status" value="1"/>
</dbReference>
<sequence length="1186" mass="128629">MAAGNAPDSVPSGGDARPSSSPSSGIQASILPPFASEASSFLPAMTYSDMASSPLLYVSCISSFFLAHALLVCLLRLSRAKSPLLATCAFPRHGVNRIISTLHACVVINWALLILLEDSTAHRPSLPVPPSSSASARCLFHFGRPVTDYERPMLLFSLSYFLYDTLYELASWDLSSVLHHVTSLVGLVNVLVVDRAGTDLVTALLVAEVSTPALHLRYFLVQYAKRAEALAKTYSVGEPDAETTPREQTKHGDAATERSCRHRGAETATETTGESETGRRGPERAANESAKGTDGSRVAPGLPGQETGSRPGNDCVPVDKTSPQAVAQALGKHDFRGPLDAVERAFFIIFLFGRGVAAPCLVYACVTCGSTPVLVRIGSVGILVVSVFWMILLFRGLLKRLNKAAGASAGVAPWKPEPRKREYSCNLYARDSAQKTHFRCRRQLRWQETLSGGIKIVAHKNPNRGEAPRSAARQGATGQSKDERPLNFVCMVNKSSKSAQKSLPNRRIGSVHADGAPAAFLGVGMLRSLSVPFESEHTSGTTKISETWVLTMAGRVVEPSVLSRTRLMRVSSASSCRMPAASTVLSTPRLSSGLAPFCSFRPPSRASVACPLLAIVCLGLSVLDLRVPSSSPCVCFGNAAEPAVSVPVSTSSLQRREELLLRAQASPSFVVSLDGEAYNSLLLASLPTVPTDGGWRRRRAVRAASLFRRQTPHRPYHLFVLYSLVGDAERHARCNECKDALDAFTRISEAYWAAGASMSPRAQKGTRAAFLPPAVAPVVFAVVDVARLNQTPALHALPSLPAVAHIPPSLLPGEEEEEEGEDDEDEFNPEDQWAKMIANAPLPFPRDEVLVLQRAINDAGVKKSMLEWVNMKAERNVTIPTTIWMDPRSLCVILAFLCFLLFLARRLLQLLPKQPWLLSGGACFVYWLSTSGLVFSIHNRVPLFAVHPETQQKVFVVPNSRGQYFLEGFVMSACATACGLAAAFLVFLPSAFLPSREELDEETCAPDYQTRKERGMQSALTCPPRLCPRDERQGVNEKGIHFGELEVRENNGRGEFACALLRGASCAGERSSDGGRSCARKGKGTAASGREAQGSEGDRRGAEDQAILQWIQAEESAKCKQGEGPNLWAVRVCMLVCLFMAAFAFVGSASLVFQVYRQKAPWYAVAFYPPPEYKRGPMRVDRGNEL</sequence>
<dbReference type="InParanoid" id="F0V7L4"/>
<feature type="compositionally biased region" description="Low complexity" evidence="6">
    <location>
        <begin position="11"/>
        <end position="25"/>
    </location>
</feature>
<feature type="transmembrane region" description="Helical" evidence="7">
    <location>
        <begin position="964"/>
        <end position="988"/>
    </location>
</feature>
<keyword evidence="10" id="KW-1185">Reference proteome</keyword>
<feature type="region of interest" description="Disordered" evidence="6">
    <location>
        <begin position="1"/>
        <end position="26"/>
    </location>
</feature>
<name>F0V7L4_NEOCL</name>
<keyword evidence="3 7" id="KW-1133">Transmembrane helix</keyword>
<feature type="transmembrane region" description="Helical" evidence="7">
    <location>
        <begin position="1128"/>
        <end position="1153"/>
    </location>
</feature>
<feature type="region of interest" description="Disordered" evidence="6">
    <location>
        <begin position="1067"/>
        <end position="1101"/>
    </location>
</feature>
<dbReference type="Pfam" id="PF04756">
    <property type="entry name" value="OST3_OST6"/>
    <property type="match status" value="1"/>
</dbReference>
<feature type="compositionally biased region" description="Basic and acidic residues" evidence="6">
    <location>
        <begin position="243"/>
        <end position="265"/>
    </location>
</feature>
<keyword evidence="2 5" id="KW-0812">Transmembrane</keyword>
<evidence type="ECO:0000256" key="7">
    <source>
        <dbReference type="SAM" id="Phobius"/>
    </source>
</evidence>
<feature type="compositionally biased region" description="Basic and acidic residues" evidence="6">
    <location>
        <begin position="276"/>
        <end position="286"/>
    </location>
</feature>
<accession>F0V7L4</accession>
<organism evidence="9 10">
    <name type="scientific">Neospora caninum (strain Liverpool)</name>
    <dbReference type="NCBI Taxonomy" id="572307"/>
    <lineage>
        <taxon>Eukaryota</taxon>
        <taxon>Sar</taxon>
        <taxon>Alveolata</taxon>
        <taxon>Apicomplexa</taxon>
        <taxon>Conoidasida</taxon>
        <taxon>Coccidia</taxon>
        <taxon>Eucoccidiorida</taxon>
        <taxon>Eimeriorina</taxon>
        <taxon>Sarcocystidae</taxon>
        <taxon>Neospora</taxon>
    </lineage>
</organism>
<dbReference type="AlphaFoldDB" id="F0V7L4"/>
<evidence type="ECO:0000256" key="5">
    <source>
        <dbReference type="PROSITE-ProRule" id="PRU00205"/>
    </source>
</evidence>
<dbReference type="PANTHER" id="PTHR31898:SF1">
    <property type="entry name" value="TLC DOMAIN-CONTAINING PROTEIN 5"/>
    <property type="match status" value="1"/>
</dbReference>
<dbReference type="eggNOG" id="KOG4474">
    <property type="taxonomic scope" value="Eukaryota"/>
</dbReference>
<feature type="transmembrane region" description="Helical" evidence="7">
    <location>
        <begin position="98"/>
        <end position="116"/>
    </location>
</feature>
<dbReference type="RefSeq" id="XP_003879740.1">
    <property type="nucleotide sequence ID" value="XM_003879691.1"/>
</dbReference>
<feature type="transmembrane region" description="Helical" evidence="7">
    <location>
        <begin position="345"/>
        <end position="366"/>
    </location>
</feature>
<feature type="compositionally biased region" description="Low complexity" evidence="6">
    <location>
        <begin position="266"/>
        <end position="275"/>
    </location>
</feature>
<evidence type="ECO:0000313" key="10">
    <source>
        <dbReference type="Proteomes" id="UP000007494"/>
    </source>
</evidence>
<protein>
    <recommendedName>
        <fullName evidence="8">TLC domain-containing protein</fullName>
    </recommendedName>
</protein>
<feature type="transmembrane region" description="Helical" evidence="7">
    <location>
        <begin position="916"/>
        <end position="937"/>
    </location>
</feature>
<dbReference type="Pfam" id="PF03798">
    <property type="entry name" value="TRAM_LAG1_CLN8"/>
    <property type="match status" value="1"/>
</dbReference>
<evidence type="ECO:0000256" key="6">
    <source>
        <dbReference type="SAM" id="MobiDB-lite"/>
    </source>
</evidence>
<dbReference type="GO" id="GO:0016020">
    <property type="term" value="C:membrane"/>
    <property type="evidence" value="ECO:0007669"/>
    <property type="project" value="UniProtKB-SubCell"/>
</dbReference>
<reference evidence="10" key="1">
    <citation type="journal article" date="2012" name="PLoS Pathog.">
        <title>Comparative genomics of the apicomplexan parasites Toxoplasma gondii and Neospora caninum: Coccidia differing in host range and transmission strategy.</title>
        <authorList>
            <person name="Reid A.J."/>
            <person name="Vermont S.J."/>
            <person name="Cotton J.A."/>
            <person name="Harris D."/>
            <person name="Hill-Cawthorne G.A."/>
            <person name="Konen-Waisman S."/>
            <person name="Latham S.M."/>
            <person name="Mourier T."/>
            <person name="Norton R."/>
            <person name="Quail M.A."/>
            <person name="Sanders M."/>
            <person name="Shanmugam D."/>
            <person name="Sohal A."/>
            <person name="Wasmuth J.D."/>
            <person name="Brunk B."/>
            <person name="Grigg M.E."/>
            <person name="Howard J.C."/>
            <person name="Parkinson J."/>
            <person name="Roos D.S."/>
            <person name="Trees A.J."/>
            <person name="Berriman M."/>
            <person name="Pain A."/>
            <person name="Wastling J.M."/>
        </authorList>
    </citation>
    <scope>NUCLEOTIDE SEQUENCE [LARGE SCALE GENOMIC DNA]</scope>
    <source>
        <strain evidence="10">Liverpool</strain>
    </source>
</reference>
<feature type="transmembrane region" description="Helical" evidence="7">
    <location>
        <begin position="373"/>
        <end position="394"/>
    </location>
</feature>
<keyword evidence="4 5" id="KW-0472">Membrane</keyword>
<gene>
    <name evidence="9" type="ORF">NCLIV_001930</name>
</gene>
<dbReference type="GeneID" id="13440582"/>
<comment type="subcellular location">
    <subcellularLocation>
        <location evidence="1">Membrane</location>
        <topology evidence="1">Multi-pass membrane protein</topology>
    </subcellularLocation>
</comment>
<evidence type="ECO:0000256" key="3">
    <source>
        <dbReference type="ARBA" id="ARBA00022989"/>
    </source>
</evidence>
<evidence type="ECO:0000313" key="9">
    <source>
        <dbReference type="EMBL" id="CBZ49705.1"/>
    </source>
</evidence>
<dbReference type="InterPro" id="IPR042512">
    <property type="entry name" value="TLCD5"/>
</dbReference>
<proteinExistence type="predicted"/>
<dbReference type="OrthoDB" id="333581at2759"/>
<dbReference type="EMBL" id="FR823380">
    <property type="protein sequence ID" value="CBZ49705.1"/>
    <property type="molecule type" value="Genomic_DNA"/>
</dbReference>
<feature type="domain" description="TLC" evidence="8">
    <location>
        <begin position="89"/>
        <end position="402"/>
    </location>
</feature>
<dbReference type="PANTHER" id="PTHR31898">
    <property type="entry name" value="TRANSMEMBRANE PROTEIN 136"/>
    <property type="match status" value="1"/>
</dbReference>
<evidence type="ECO:0000256" key="1">
    <source>
        <dbReference type="ARBA" id="ARBA00004141"/>
    </source>
</evidence>
<evidence type="ECO:0000256" key="4">
    <source>
        <dbReference type="ARBA" id="ARBA00023136"/>
    </source>
</evidence>
<evidence type="ECO:0000259" key="8">
    <source>
        <dbReference type="PROSITE" id="PS50922"/>
    </source>
</evidence>
<evidence type="ECO:0000256" key="2">
    <source>
        <dbReference type="ARBA" id="ARBA00022692"/>
    </source>
</evidence>
<dbReference type="VEuPathDB" id="ToxoDB:NCLIV_001930"/>
<feature type="transmembrane region" description="Helical" evidence="7">
    <location>
        <begin position="887"/>
        <end position="904"/>
    </location>
</feature>
<feature type="region of interest" description="Disordered" evidence="6">
    <location>
        <begin position="457"/>
        <end position="481"/>
    </location>
</feature>
<feature type="region of interest" description="Disordered" evidence="6">
    <location>
        <begin position="237"/>
        <end position="320"/>
    </location>
</feature>
<feature type="transmembrane region" description="Helical" evidence="7">
    <location>
        <begin position="55"/>
        <end position="77"/>
    </location>
</feature>
<dbReference type="InterPro" id="IPR006634">
    <property type="entry name" value="TLC-dom"/>
</dbReference>